<feature type="transmembrane region" description="Helical" evidence="8">
    <location>
        <begin position="338"/>
        <end position="356"/>
    </location>
</feature>
<dbReference type="GO" id="GO:0016020">
    <property type="term" value="C:membrane"/>
    <property type="evidence" value="ECO:0007669"/>
    <property type="project" value="UniProtKB-SubCell"/>
</dbReference>
<dbReference type="CDD" id="cd17316">
    <property type="entry name" value="MFS_SV2_like"/>
    <property type="match status" value="1"/>
</dbReference>
<dbReference type="PANTHER" id="PTHR23511:SF34">
    <property type="entry name" value="SYNAPTIC VESICLE GLYCOPROTEIN 2"/>
    <property type="match status" value="1"/>
</dbReference>
<evidence type="ECO:0000313" key="11">
    <source>
        <dbReference type="Proteomes" id="UP000425817"/>
    </source>
</evidence>
<dbReference type="PROSITE" id="PS50850">
    <property type="entry name" value="MFS"/>
    <property type="match status" value="1"/>
</dbReference>
<evidence type="ECO:0000256" key="4">
    <source>
        <dbReference type="ARBA" id="ARBA00022692"/>
    </source>
</evidence>
<feature type="transmembrane region" description="Helical" evidence="8">
    <location>
        <begin position="103"/>
        <end position="124"/>
    </location>
</feature>
<comment type="similarity">
    <text evidence="2">Belongs to the major facilitator superfamily. Sugar transporter (TC 2.A.1.1) family.</text>
</comment>
<comment type="subcellular location">
    <subcellularLocation>
        <location evidence="1">Membrane</location>
        <topology evidence="1">Multi-pass membrane protein</topology>
    </subcellularLocation>
</comment>
<evidence type="ECO:0000256" key="1">
    <source>
        <dbReference type="ARBA" id="ARBA00004141"/>
    </source>
</evidence>
<evidence type="ECO:0000259" key="9">
    <source>
        <dbReference type="PROSITE" id="PS50850"/>
    </source>
</evidence>
<feature type="transmembrane region" description="Helical" evidence="8">
    <location>
        <begin position="426"/>
        <end position="447"/>
    </location>
</feature>
<dbReference type="GO" id="GO:0022857">
    <property type="term" value="F:transmembrane transporter activity"/>
    <property type="evidence" value="ECO:0007669"/>
    <property type="project" value="InterPro"/>
</dbReference>
<feature type="transmembrane region" description="Helical" evidence="8">
    <location>
        <begin position="161"/>
        <end position="181"/>
    </location>
</feature>
<evidence type="ECO:0000256" key="6">
    <source>
        <dbReference type="ARBA" id="ARBA00023136"/>
    </source>
</evidence>
<dbReference type="InterPro" id="IPR036259">
    <property type="entry name" value="MFS_trans_sf"/>
</dbReference>
<protein>
    <submittedName>
        <fullName evidence="10">MFS transporter</fullName>
    </submittedName>
</protein>
<accession>A0A6I6HLA5</accession>
<dbReference type="AlphaFoldDB" id="A0A6I6HLA5"/>
<dbReference type="Proteomes" id="UP000425817">
    <property type="component" value="Chromosome"/>
</dbReference>
<dbReference type="InterPro" id="IPR020846">
    <property type="entry name" value="MFS_dom"/>
</dbReference>
<dbReference type="SUPFAM" id="SSF103473">
    <property type="entry name" value="MFS general substrate transporter"/>
    <property type="match status" value="1"/>
</dbReference>
<keyword evidence="3" id="KW-0813">Transport</keyword>
<feature type="region of interest" description="Disordered" evidence="7">
    <location>
        <begin position="240"/>
        <end position="266"/>
    </location>
</feature>
<feature type="transmembrane region" description="Helical" evidence="8">
    <location>
        <begin position="277"/>
        <end position="299"/>
    </location>
</feature>
<sequence length="456" mass="48515">MGEHMKIHKSRHLTIATPSVAARLDAIPLNRLHLFVLVISGFGLAIDVYEIGLGSAFGAIFSGAPYSASAQSLSWLLSSVYIGAVLGASVGGWLAYRMGRRMVLTGMLWLLAATAALAGASVSIEWLTLARTIMGLTLGAFPPLLTAYLADLLPARSRGKLIFVTMAIAFVGAPAGVFFIRTMTPLEVLNLSGWRWSLLVGALGAVIAALAFRRLPESPRWLSAVGREQEAEIALQRFERSRPASWADSSKTPPSPAPEPNEAADPAESTRLRFAKYAGLCFLSPWSTAAFPLLIGAMLVQKGFKLSDTLFYVGLSAFGPIIGTLLAAFAIDRFDRRLTLAGCAAVMLVSGVAFEFTNQPAWLLAATASFFLCSAVYLPMLNIYGTELFDTRLRASAVAGAWAFNRLGAAVAPLLLIPILDRGGTLPVMAVIWCSLVTGILLVAVSAPGRNRLSVG</sequence>
<feature type="transmembrane region" description="Helical" evidence="8">
    <location>
        <begin position="130"/>
        <end position="149"/>
    </location>
</feature>
<dbReference type="Gene3D" id="1.20.1250.20">
    <property type="entry name" value="MFS general substrate transporter like domains"/>
    <property type="match status" value="1"/>
</dbReference>
<dbReference type="EMBL" id="CP046622">
    <property type="protein sequence ID" value="QGW83706.1"/>
    <property type="molecule type" value="Genomic_DNA"/>
</dbReference>
<feature type="transmembrane region" description="Helical" evidence="8">
    <location>
        <begin position="362"/>
        <end position="385"/>
    </location>
</feature>
<feature type="domain" description="Major facilitator superfamily (MFS) profile" evidence="9">
    <location>
        <begin position="33"/>
        <end position="451"/>
    </location>
</feature>
<feature type="transmembrane region" description="Helical" evidence="8">
    <location>
        <begin position="193"/>
        <end position="212"/>
    </location>
</feature>
<keyword evidence="4 8" id="KW-0812">Transmembrane</keyword>
<evidence type="ECO:0000256" key="2">
    <source>
        <dbReference type="ARBA" id="ARBA00010992"/>
    </source>
</evidence>
<keyword evidence="6 8" id="KW-0472">Membrane</keyword>
<feature type="transmembrane region" description="Helical" evidence="8">
    <location>
        <begin position="311"/>
        <end position="331"/>
    </location>
</feature>
<dbReference type="InterPro" id="IPR005828">
    <property type="entry name" value="MFS_sugar_transport-like"/>
</dbReference>
<feature type="transmembrane region" description="Helical" evidence="8">
    <location>
        <begin position="73"/>
        <end position="96"/>
    </location>
</feature>
<evidence type="ECO:0000256" key="3">
    <source>
        <dbReference type="ARBA" id="ARBA00022448"/>
    </source>
</evidence>
<gene>
    <name evidence="10" type="ORF">GOQ09_19880</name>
</gene>
<dbReference type="Pfam" id="PF00083">
    <property type="entry name" value="Sugar_tr"/>
    <property type="match status" value="1"/>
</dbReference>
<feature type="transmembrane region" description="Helical" evidence="8">
    <location>
        <begin position="397"/>
        <end position="420"/>
    </location>
</feature>
<evidence type="ECO:0000256" key="7">
    <source>
        <dbReference type="SAM" id="MobiDB-lite"/>
    </source>
</evidence>
<proteinExistence type="inferred from homology"/>
<evidence type="ECO:0000256" key="5">
    <source>
        <dbReference type="ARBA" id="ARBA00022989"/>
    </source>
</evidence>
<reference evidence="10 11" key="1">
    <citation type="submission" date="2019-12" db="EMBL/GenBank/DDBJ databases">
        <title>Hybrid Genome Assemblies of two High G+C Isolates from Undergraduate Microbiology Courses.</title>
        <authorList>
            <person name="Ne Ville C.J."/>
            <person name="Enright D."/>
            <person name="Hernandez I."/>
            <person name="Dodsworth J."/>
            <person name="Orwin P.M."/>
        </authorList>
    </citation>
    <scope>NUCLEOTIDE SEQUENCE [LARGE SCALE GENOMIC DNA]</scope>
    <source>
        <strain evidence="10 11">CSUSB</strain>
    </source>
</reference>
<evidence type="ECO:0000256" key="8">
    <source>
        <dbReference type="SAM" id="Phobius"/>
    </source>
</evidence>
<feature type="transmembrane region" description="Helical" evidence="8">
    <location>
        <begin position="32"/>
        <end position="61"/>
    </location>
</feature>
<name>A0A6I6HLA5_VARPD</name>
<evidence type="ECO:0000313" key="10">
    <source>
        <dbReference type="EMBL" id="QGW83706.1"/>
    </source>
</evidence>
<organism evidence="10 11">
    <name type="scientific">Variovorax paradoxus</name>
    <dbReference type="NCBI Taxonomy" id="34073"/>
    <lineage>
        <taxon>Bacteria</taxon>
        <taxon>Pseudomonadati</taxon>
        <taxon>Pseudomonadota</taxon>
        <taxon>Betaproteobacteria</taxon>
        <taxon>Burkholderiales</taxon>
        <taxon>Comamonadaceae</taxon>
        <taxon>Variovorax</taxon>
    </lineage>
</organism>
<dbReference type="PANTHER" id="PTHR23511">
    <property type="entry name" value="SYNAPTIC VESICLE GLYCOPROTEIN 2"/>
    <property type="match status" value="1"/>
</dbReference>
<keyword evidence="5 8" id="KW-1133">Transmembrane helix</keyword>